<protein>
    <recommendedName>
        <fullName evidence="5">Cytidine monophosphate-N-acetylneuraminic acid hydroxylase</fullName>
        <ecNumber evidence="4">1.14.18.2</ecNumber>
    </recommendedName>
    <alternativeName>
        <fullName evidence="12">CMP-N-acetylneuraminate monooxygenase</fullName>
    </alternativeName>
    <alternativeName>
        <fullName evidence="11">CMP-Neu5Ac hydroxylase</fullName>
    </alternativeName>
    <alternativeName>
        <fullName evidence="10">CMP-NeuAc hydroxylase</fullName>
    </alternativeName>
</protein>
<dbReference type="GO" id="GO:0030338">
    <property type="term" value="F:CMP-N-acetylneuraminate monooxygenase activity"/>
    <property type="evidence" value="ECO:0007669"/>
    <property type="project" value="UniProtKB-EC"/>
</dbReference>
<evidence type="ECO:0000256" key="11">
    <source>
        <dbReference type="ARBA" id="ARBA00030460"/>
    </source>
</evidence>
<feature type="domain" description="Rieske" evidence="14">
    <location>
        <begin position="15"/>
        <end position="104"/>
    </location>
</feature>
<reference evidence="15 16" key="1">
    <citation type="submission" date="2016-10" db="EMBL/GenBank/DDBJ databases">
        <authorList>
            <person name="de Groot N.N."/>
        </authorList>
    </citation>
    <scope>NUCLEOTIDE SEQUENCE [LARGE SCALE GENOMIC DNA]</scope>
    <source>
        <strain evidence="15 16">DSM 527</strain>
    </source>
</reference>
<dbReference type="EMBL" id="FNBN01000007">
    <property type="protein sequence ID" value="SDG85440.1"/>
    <property type="molecule type" value="Genomic_DNA"/>
</dbReference>
<sequence length="560" mass="64379">MKKLGSFFKKHSESIKTIEHKFLKQGINDVGEHFVKVSANGGIDYVINKVCDHAGGRLILKENVAVCPLHDWRLNLESLQYNNSHECKKTVDFNLDEDGNIQVAEQKSHLVNPFKGEKKGEVKLRWLNHATVYIECNGKSIITDPWLFGPAFLTGWWLASPSPEDSIELLRNADYVFISHNHPDHLHAETLSILPKNKKLIVADFGSKSAEKYLQALGFTNIQALSFNDIFAIGDHFQISILKSGDFRDDSGLYVYANGHEYLLTVDCNFLNFNILPREVDMLFTSFAGGASGFPLCFHNYTEEEKGAILKRNKGAVKFLVTQYLQAAQPRYYSPYAGMFSEYAERDSYIKETNQKNAATDYAELAQKHKAQFIAPAADQEIIFTNGTLILNKLEVDFLQPEETEFYIDKLKEEYQYDADAIIAYFKESNYSGKQIIEIIPTDDNFEQIVGGIVYADFYKKEFRVITEKELVTEEPGYRVMQLKVRPEAFMCVVENYLPWEDFSIGFQMRVTRMPNEYESDFWYHFTNNYIGKRHFRYSSFCGACTVIEQNPIWVKTETA</sequence>
<organism evidence="15 16">
    <name type="scientific">Chitinophaga filiformis</name>
    <name type="common">Myxococcus filiformis</name>
    <name type="synonym">Flexibacter filiformis</name>
    <dbReference type="NCBI Taxonomy" id="104663"/>
    <lineage>
        <taxon>Bacteria</taxon>
        <taxon>Pseudomonadati</taxon>
        <taxon>Bacteroidota</taxon>
        <taxon>Chitinophagia</taxon>
        <taxon>Chitinophagales</taxon>
        <taxon>Chitinophagaceae</taxon>
        <taxon>Chitinophaga</taxon>
    </lineage>
</organism>
<evidence type="ECO:0000256" key="1">
    <source>
        <dbReference type="ARBA" id="ARBA00003414"/>
    </source>
</evidence>
<keyword evidence="9" id="KW-0411">Iron-sulfur</keyword>
<dbReference type="PROSITE" id="PS51296">
    <property type="entry name" value="RIESKE"/>
    <property type="match status" value="1"/>
</dbReference>
<dbReference type="STRING" id="104663.SAMN04488121_1073"/>
<evidence type="ECO:0000256" key="10">
    <source>
        <dbReference type="ARBA" id="ARBA00029883"/>
    </source>
</evidence>
<dbReference type="GO" id="GO:0006054">
    <property type="term" value="P:N-acetylneuraminate metabolic process"/>
    <property type="evidence" value="ECO:0007669"/>
    <property type="project" value="UniProtKB-UniPathway"/>
</dbReference>
<proteinExistence type="inferred from homology"/>
<keyword evidence="15" id="KW-0503">Monooxygenase</keyword>
<dbReference type="GO" id="GO:0046381">
    <property type="term" value="P:CMP-N-acetylneuraminate metabolic process"/>
    <property type="evidence" value="ECO:0007669"/>
    <property type="project" value="TreeGrafter"/>
</dbReference>
<dbReference type="InterPro" id="IPR017941">
    <property type="entry name" value="Rieske_2Fe-2S"/>
</dbReference>
<evidence type="ECO:0000259" key="14">
    <source>
        <dbReference type="PROSITE" id="PS51296"/>
    </source>
</evidence>
<evidence type="ECO:0000313" key="15">
    <source>
        <dbReference type="EMBL" id="SDG85440.1"/>
    </source>
</evidence>
<dbReference type="Proteomes" id="UP000199045">
    <property type="component" value="Unassembled WGS sequence"/>
</dbReference>
<gene>
    <name evidence="15" type="ORF">SAMN04488121_1073</name>
</gene>
<evidence type="ECO:0000256" key="4">
    <source>
        <dbReference type="ARBA" id="ARBA00011904"/>
    </source>
</evidence>
<keyword evidence="6" id="KW-0001">2Fe-2S</keyword>
<keyword evidence="7" id="KW-0479">Metal-binding</keyword>
<dbReference type="EC" id="1.14.18.2" evidence="4"/>
<dbReference type="InterPro" id="IPR036866">
    <property type="entry name" value="RibonucZ/Hydroxyglut_hydro"/>
</dbReference>
<dbReference type="SUPFAM" id="SSF50022">
    <property type="entry name" value="ISP domain"/>
    <property type="match status" value="1"/>
</dbReference>
<evidence type="ECO:0000256" key="7">
    <source>
        <dbReference type="ARBA" id="ARBA00022723"/>
    </source>
</evidence>
<comment type="pathway">
    <text evidence="2">Amino-sugar metabolism; N-acetylneuraminate metabolism.</text>
</comment>
<dbReference type="InterPro" id="IPR027033">
    <property type="entry name" value="Cnh"/>
</dbReference>
<evidence type="ECO:0000256" key="12">
    <source>
        <dbReference type="ARBA" id="ARBA00033362"/>
    </source>
</evidence>
<dbReference type="Pfam" id="PF13483">
    <property type="entry name" value="Lactamase_B_3"/>
    <property type="match status" value="1"/>
</dbReference>
<dbReference type="InterPro" id="IPR036922">
    <property type="entry name" value="Rieske_2Fe-2S_sf"/>
</dbReference>
<dbReference type="UniPathway" id="UPA00628"/>
<keyword evidence="15" id="KW-0560">Oxidoreductase</keyword>
<dbReference type="Gene3D" id="3.60.15.10">
    <property type="entry name" value="Ribonuclease Z/Hydroxyacylglutathione hydrolase-like"/>
    <property type="match status" value="1"/>
</dbReference>
<dbReference type="GO" id="GO:0051537">
    <property type="term" value="F:2 iron, 2 sulfur cluster binding"/>
    <property type="evidence" value="ECO:0007669"/>
    <property type="project" value="UniProtKB-KW"/>
</dbReference>
<dbReference type="SUPFAM" id="SSF56281">
    <property type="entry name" value="Metallo-hydrolase/oxidoreductase"/>
    <property type="match status" value="1"/>
</dbReference>
<dbReference type="PANTHER" id="PTHR46522:SF1">
    <property type="entry name" value="INACTIVE CYTIDINE MONOPHOSPHATE-N-ACETYLNEURAMINIC ACID HYDROXYLASE"/>
    <property type="match status" value="1"/>
</dbReference>
<comment type="function">
    <text evidence="1">Sialic acids are components of carbohydrate chains of glycoconjugates and are involved in cell-cell recognition and cell-pathogen interactions. Catalyzes the conversion of CMP-N-acetylneuraminic acid (CMP-Neu5Ac) into its hydroxylated derivative CMP-N-glycolylneuraminic acid (CMP-Neu5Gc), a sialic acid abundantly expressed at the surface of many cells.</text>
</comment>
<comment type="similarity">
    <text evidence="3">Belongs to the CMP-Neu5Ac hydroxylase family.</text>
</comment>
<dbReference type="GO" id="GO:0046872">
    <property type="term" value="F:metal ion binding"/>
    <property type="evidence" value="ECO:0007669"/>
    <property type="project" value="UniProtKB-KW"/>
</dbReference>
<evidence type="ECO:0000256" key="2">
    <source>
        <dbReference type="ARBA" id="ARBA00005141"/>
    </source>
</evidence>
<dbReference type="AlphaFoldDB" id="A0A1G7XP58"/>
<evidence type="ECO:0000256" key="9">
    <source>
        <dbReference type="ARBA" id="ARBA00023014"/>
    </source>
</evidence>
<evidence type="ECO:0000313" key="16">
    <source>
        <dbReference type="Proteomes" id="UP000199045"/>
    </source>
</evidence>
<dbReference type="GO" id="GO:0005737">
    <property type="term" value="C:cytoplasm"/>
    <property type="evidence" value="ECO:0007669"/>
    <property type="project" value="TreeGrafter"/>
</dbReference>
<evidence type="ECO:0000256" key="6">
    <source>
        <dbReference type="ARBA" id="ARBA00022714"/>
    </source>
</evidence>
<dbReference type="PANTHER" id="PTHR46522">
    <property type="entry name" value="CYTIDINE MONOPHOSPHATE-N-ACETYLNEURAMINIC ACID HYDROXYLASE"/>
    <property type="match status" value="1"/>
</dbReference>
<dbReference type="OrthoDB" id="9805728at2"/>
<keyword evidence="8" id="KW-0408">Iron</keyword>
<accession>A0A1G7XP58</accession>
<name>A0A1G7XP58_CHIFI</name>
<dbReference type="RefSeq" id="WP_089835466.1">
    <property type="nucleotide sequence ID" value="NZ_FNBN01000007.1"/>
</dbReference>
<evidence type="ECO:0000256" key="8">
    <source>
        <dbReference type="ARBA" id="ARBA00023004"/>
    </source>
</evidence>
<evidence type="ECO:0000256" key="3">
    <source>
        <dbReference type="ARBA" id="ARBA00010303"/>
    </source>
</evidence>
<comment type="catalytic activity">
    <reaction evidence="13">
        <text>CMP-N-acetyl-beta-neuraminate + 2 Fe(II)-[cytochrome b5] + O2 + 2 H(+) = CMP-N-glycoloyl-beta-neuraminate + 2 Fe(III)-[cytochrome b5] + H2O</text>
        <dbReference type="Rhea" id="RHEA:16145"/>
        <dbReference type="Rhea" id="RHEA-COMP:10438"/>
        <dbReference type="Rhea" id="RHEA-COMP:10439"/>
        <dbReference type="ChEBI" id="CHEBI:15377"/>
        <dbReference type="ChEBI" id="CHEBI:15378"/>
        <dbReference type="ChEBI" id="CHEBI:15379"/>
        <dbReference type="ChEBI" id="CHEBI:29033"/>
        <dbReference type="ChEBI" id="CHEBI:29034"/>
        <dbReference type="ChEBI" id="CHEBI:57812"/>
        <dbReference type="ChEBI" id="CHEBI:58376"/>
        <dbReference type="EC" id="1.14.18.2"/>
    </reaction>
</comment>
<evidence type="ECO:0000256" key="5">
    <source>
        <dbReference type="ARBA" id="ARBA00015403"/>
    </source>
</evidence>
<evidence type="ECO:0000256" key="13">
    <source>
        <dbReference type="ARBA" id="ARBA00048491"/>
    </source>
</evidence>